<dbReference type="PANTHER" id="PTHR11453:SF121">
    <property type="entry name" value="ANION TRANSPORTER ABTS-2"/>
    <property type="match status" value="1"/>
</dbReference>
<dbReference type="GO" id="GO:0005452">
    <property type="term" value="F:solute:inorganic anion antiporter activity"/>
    <property type="evidence" value="ECO:0007669"/>
    <property type="project" value="InterPro"/>
</dbReference>
<evidence type="ECO:0000313" key="7">
    <source>
        <dbReference type="Proteomes" id="UP000887574"/>
    </source>
</evidence>
<comment type="subcellular location">
    <subcellularLocation>
        <location evidence="1">Membrane</location>
        <topology evidence="1">Multi-pass membrane protein</topology>
    </subcellularLocation>
</comment>
<dbReference type="InterPro" id="IPR003020">
    <property type="entry name" value="HCO3_transpt_euk"/>
</dbReference>
<keyword evidence="4 5" id="KW-0472">Membrane</keyword>
<evidence type="ECO:0000259" key="6">
    <source>
        <dbReference type="Pfam" id="PF00955"/>
    </source>
</evidence>
<sequence length="373" mass="42437">MFRRYDPDCPNLFYNNGSLINLDSPPPPHKTDPLNCERSFSVYTLFDQEKEELLSDYALPLAVVLMTVLANLAFSDIPKEVFIPGDHPPPPPLINGTVATPPPFLYFPNGSIDISAPAPPPPQPPRTTTSIIAFWEMPLLGQLMCMFLGCPLAILFFMDQLIVTNTVDNLQNNLKKGEAPNWDLVVVSLINVFLSVFGLLWMHGALPQAYLHLKSQADVEDRLVDGRIQEVIVKNRESRVAILLAHAMMIPTYLFLLPYLRLFPTAIFHGLFLYLAYTSALGNEFCQRLLLLFTEQRSYPPCHYNRQVPQKTVHFFTMIELLQLVVLLLVGFAPWSILQLTFPIVIFMFIPFRTWILPRLIDAKYLNVLDGTY</sequence>
<feature type="domain" description="Bicarbonate transporter-like transmembrane" evidence="6">
    <location>
        <begin position="131"/>
        <end position="371"/>
    </location>
</feature>
<proteinExistence type="predicted"/>
<name>A0A915CTW9_9BILA</name>
<feature type="transmembrane region" description="Helical" evidence="5">
    <location>
        <begin position="337"/>
        <end position="356"/>
    </location>
</feature>
<dbReference type="AlphaFoldDB" id="A0A915CTW9"/>
<dbReference type="GO" id="GO:0050801">
    <property type="term" value="P:monoatomic ion homeostasis"/>
    <property type="evidence" value="ECO:0007669"/>
    <property type="project" value="TreeGrafter"/>
</dbReference>
<reference evidence="8" key="1">
    <citation type="submission" date="2022-11" db="UniProtKB">
        <authorList>
            <consortium name="WormBaseParasite"/>
        </authorList>
    </citation>
    <scope>IDENTIFICATION</scope>
</reference>
<keyword evidence="2 5" id="KW-0812">Transmembrane</keyword>
<feature type="transmembrane region" description="Helical" evidence="5">
    <location>
        <begin position="312"/>
        <end position="331"/>
    </location>
</feature>
<evidence type="ECO:0000256" key="2">
    <source>
        <dbReference type="ARBA" id="ARBA00022692"/>
    </source>
</evidence>
<dbReference type="Pfam" id="PF00955">
    <property type="entry name" value="HCO3_cotransp"/>
    <property type="match status" value="1"/>
</dbReference>
<feature type="transmembrane region" description="Helical" evidence="5">
    <location>
        <begin position="139"/>
        <end position="162"/>
    </location>
</feature>
<dbReference type="Proteomes" id="UP000887574">
    <property type="component" value="Unplaced"/>
</dbReference>
<accession>A0A915CTW9</accession>
<organism evidence="7 8">
    <name type="scientific">Ditylenchus dipsaci</name>
    <dbReference type="NCBI Taxonomy" id="166011"/>
    <lineage>
        <taxon>Eukaryota</taxon>
        <taxon>Metazoa</taxon>
        <taxon>Ecdysozoa</taxon>
        <taxon>Nematoda</taxon>
        <taxon>Chromadorea</taxon>
        <taxon>Rhabditida</taxon>
        <taxon>Tylenchina</taxon>
        <taxon>Tylenchomorpha</taxon>
        <taxon>Sphaerularioidea</taxon>
        <taxon>Anguinidae</taxon>
        <taxon>Anguininae</taxon>
        <taxon>Ditylenchus</taxon>
    </lineage>
</organism>
<keyword evidence="3 5" id="KW-1133">Transmembrane helix</keyword>
<dbReference type="GO" id="GO:0016323">
    <property type="term" value="C:basolateral plasma membrane"/>
    <property type="evidence" value="ECO:0007669"/>
    <property type="project" value="TreeGrafter"/>
</dbReference>
<keyword evidence="7" id="KW-1185">Reference proteome</keyword>
<dbReference type="GO" id="GO:0006820">
    <property type="term" value="P:monoatomic anion transport"/>
    <property type="evidence" value="ECO:0007669"/>
    <property type="project" value="InterPro"/>
</dbReference>
<feature type="transmembrane region" description="Helical" evidence="5">
    <location>
        <begin position="266"/>
        <end position="291"/>
    </location>
</feature>
<feature type="transmembrane region" description="Helical" evidence="5">
    <location>
        <begin position="240"/>
        <end position="260"/>
    </location>
</feature>
<dbReference type="WBParaSite" id="jg12566">
    <property type="protein sequence ID" value="jg12566"/>
    <property type="gene ID" value="jg12566"/>
</dbReference>
<dbReference type="PANTHER" id="PTHR11453">
    <property type="entry name" value="ANION EXCHANGE PROTEIN"/>
    <property type="match status" value="1"/>
</dbReference>
<evidence type="ECO:0000313" key="8">
    <source>
        <dbReference type="WBParaSite" id="jg12566"/>
    </source>
</evidence>
<dbReference type="InterPro" id="IPR011531">
    <property type="entry name" value="HCO3_transpt-like_TM_dom"/>
</dbReference>
<feature type="transmembrane region" description="Helical" evidence="5">
    <location>
        <begin position="182"/>
        <end position="202"/>
    </location>
</feature>
<evidence type="ECO:0000256" key="5">
    <source>
        <dbReference type="SAM" id="Phobius"/>
    </source>
</evidence>
<evidence type="ECO:0000256" key="3">
    <source>
        <dbReference type="ARBA" id="ARBA00022989"/>
    </source>
</evidence>
<protein>
    <submittedName>
        <fullName evidence="8">Bicarbonate transporter-like transmembrane domain-containing protein</fullName>
    </submittedName>
</protein>
<evidence type="ECO:0000256" key="4">
    <source>
        <dbReference type="ARBA" id="ARBA00023136"/>
    </source>
</evidence>
<evidence type="ECO:0000256" key="1">
    <source>
        <dbReference type="ARBA" id="ARBA00004141"/>
    </source>
</evidence>